<dbReference type="PANTHER" id="PTHR34222">
    <property type="entry name" value="GAG_PRE-INTEGRS DOMAIN-CONTAINING PROTEIN"/>
    <property type="match status" value="1"/>
</dbReference>
<evidence type="ECO:0000259" key="2">
    <source>
        <dbReference type="Pfam" id="PF03732"/>
    </source>
</evidence>
<comment type="caution">
    <text evidence="3">The sequence shown here is derived from an EMBL/GenBank/DDBJ whole genome shotgun (WGS) entry which is preliminary data.</text>
</comment>
<dbReference type="Pfam" id="PF03732">
    <property type="entry name" value="Retrotrans_gag"/>
    <property type="match status" value="1"/>
</dbReference>
<feature type="domain" description="Retrotransposon gag" evidence="2">
    <location>
        <begin position="44"/>
        <end position="104"/>
    </location>
</feature>
<evidence type="ECO:0000313" key="4">
    <source>
        <dbReference type="Proteomes" id="UP000826656"/>
    </source>
</evidence>
<sequence>MVGVKIESTHSLFLGTVDSPGSVVVLVKLTGSENYKLHDQWETCNANAHLAWEDLKESFDKVNRVRIWKLHKEITTLMQGTNSVSMYFSKLKELWSEYDVGLNESYDQARRQILMKSVAPTLGQAYAMIIQDESQQVAAAHGTAKTSEKMESLALQASSYMALQKSYGGSNNSEGWRNNGNSEGWRRNANNSDNWRKDQSLVENHVDVASSSKDTGGNHFHKQVQSYNCFSDEQYKQILGLLNRDTKDHHHLTRQVKRQRLLTHGVQICLRKRQYIVCYMFLSLGHIEWQGEGDW</sequence>
<accession>A0ABQ7V0H6</accession>
<feature type="region of interest" description="Disordered" evidence="1">
    <location>
        <begin position="167"/>
        <end position="193"/>
    </location>
</feature>
<organism evidence="3 4">
    <name type="scientific">Solanum tuberosum</name>
    <name type="common">Potato</name>
    <dbReference type="NCBI Taxonomy" id="4113"/>
    <lineage>
        <taxon>Eukaryota</taxon>
        <taxon>Viridiplantae</taxon>
        <taxon>Streptophyta</taxon>
        <taxon>Embryophyta</taxon>
        <taxon>Tracheophyta</taxon>
        <taxon>Spermatophyta</taxon>
        <taxon>Magnoliopsida</taxon>
        <taxon>eudicotyledons</taxon>
        <taxon>Gunneridae</taxon>
        <taxon>Pentapetalae</taxon>
        <taxon>asterids</taxon>
        <taxon>lamiids</taxon>
        <taxon>Solanales</taxon>
        <taxon>Solanaceae</taxon>
        <taxon>Solanoideae</taxon>
        <taxon>Solaneae</taxon>
        <taxon>Solanum</taxon>
    </lineage>
</organism>
<proteinExistence type="predicted"/>
<dbReference type="InterPro" id="IPR005162">
    <property type="entry name" value="Retrotrans_gag_dom"/>
</dbReference>
<evidence type="ECO:0000313" key="3">
    <source>
        <dbReference type="EMBL" id="KAH0757580.1"/>
    </source>
</evidence>
<dbReference type="Proteomes" id="UP000826656">
    <property type="component" value="Unassembled WGS sequence"/>
</dbReference>
<dbReference type="PANTHER" id="PTHR34222:SF77">
    <property type="entry name" value="CCHC-TYPE DOMAIN-CONTAINING PROTEIN"/>
    <property type="match status" value="1"/>
</dbReference>
<reference evidence="3 4" key="1">
    <citation type="journal article" date="2021" name="bioRxiv">
        <title>Chromosome-scale and haplotype-resolved genome assembly of a tetraploid potato cultivar.</title>
        <authorList>
            <person name="Sun H."/>
            <person name="Jiao W.-B."/>
            <person name="Krause K."/>
            <person name="Campoy J.A."/>
            <person name="Goel M."/>
            <person name="Folz-Donahue K."/>
            <person name="Kukat C."/>
            <person name="Huettel B."/>
            <person name="Schneeberger K."/>
        </authorList>
    </citation>
    <scope>NUCLEOTIDE SEQUENCE [LARGE SCALE GENOMIC DNA]</scope>
    <source>
        <strain evidence="3">SolTubOtavaFocal</strain>
        <tissue evidence="3">Leaves</tissue>
    </source>
</reference>
<dbReference type="EMBL" id="JAIVGD010000015">
    <property type="protein sequence ID" value="KAH0757580.1"/>
    <property type="molecule type" value="Genomic_DNA"/>
</dbReference>
<name>A0ABQ7V0H6_SOLTU</name>
<keyword evidence="4" id="KW-1185">Reference proteome</keyword>
<evidence type="ECO:0000256" key="1">
    <source>
        <dbReference type="SAM" id="MobiDB-lite"/>
    </source>
</evidence>
<protein>
    <recommendedName>
        <fullName evidence="2">Retrotransposon gag domain-containing protein</fullName>
    </recommendedName>
</protein>
<gene>
    <name evidence="3" type="ORF">KY290_021073</name>
</gene>